<dbReference type="GO" id="GO:0009506">
    <property type="term" value="C:plasmodesma"/>
    <property type="evidence" value="ECO:0007669"/>
    <property type="project" value="TreeGrafter"/>
</dbReference>
<dbReference type="PANTHER" id="PTHR21725:SF1">
    <property type="entry name" value="E3 UBIQUITIN-PROTEIN LIGASE UBR4"/>
    <property type="match status" value="1"/>
</dbReference>
<comment type="caution">
    <text evidence="3">The sequence shown here is derived from an EMBL/GenBank/DDBJ whole genome shotgun (WGS) entry which is preliminary data.</text>
</comment>
<evidence type="ECO:0000256" key="2">
    <source>
        <dbReference type="SAM" id="SignalP"/>
    </source>
</evidence>
<dbReference type="InterPro" id="IPR045189">
    <property type="entry name" value="UBR4-like"/>
</dbReference>
<name>A0A843UYU2_COLES</name>
<dbReference type="GO" id="GO:0009926">
    <property type="term" value="P:auxin polar transport"/>
    <property type="evidence" value="ECO:0007669"/>
    <property type="project" value="TreeGrafter"/>
</dbReference>
<feature type="region of interest" description="Disordered" evidence="1">
    <location>
        <begin position="1578"/>
        <end position="1597"/>
    </location>
</feature>
<dbReference type="OrthoDB" id="30336at2759"/>
<feature type="region of interest" description="Disordered" evidence="1">
    <location>
        <begin position="397"/>
        <end position="417"/>
    </location>
</feature>
<feature type="compositionally biased region" description="Acidic residues" evidence="1">
    <location>
        <begin position="822"/>
        <end position="833"/>
    </location>
</feature>
<evidence type="ECO:0000256" key="1">
    <source>
        <dbReference type="SAM" id="MobiDB-lite"/>
    </source>
</evidence>
<keyword evidence="2" id="KW-0732">Signal</keyword>
<reference evidence="3" key="1">
    <citation type="submission" date="2017-07" db="EMBL/GenBank/DDBJ databases">
        <title>Taro Niue Genome Assembly and Annotation.</title>
        <authorList>
            <person name="Atibalentja N."/>
            <person name="Keating K."/>
            <person name="Fields C.J."/>
        </authorList>
    </citation>
    <scope>NUCLEOTIDE SEQUENCE</scope>
    <source>
        <strain evidence="3">Niue_2</strain>
        <tissue evidence="3">Leaf</tissue>
    </source>
</reference>
<keyword evidence="4" id="KW-1185">Reference proteome</keyword>
<dbReference type="Proteomes" id="UP000652761">
    <property type="component" value="Unassembled WGS sequence"/>
</dbReference>
<evidence type="ECO:0000313" key="3">
    <source>
        <dbReference type="EMBL" id="MQL86780.1"/>
    </source>
</evidence>
<feature type="region of interest" description="Disordered" evidence="1">
    <location>
        <begin position="802"/>
        <end position="851"/>
    </location>
</feature>
<dbReference type="EMBL" id="NMUH01000926">
    <property type="protein sequence ID" value="MQL86780.1"/>
    <property type="molecule type" value="Genomic_DNA"/>
</dbReference>
<feature type="compositionally biased region" description="Acidic residues" evidence="1">
    <location>
        <begin position="1362"/>
        <end position="1373"/>
    </location>
</feature>
<gene>
    <name evidence="3" type="ORF">Taro_019317</name>
</gene>
<sequence>MHFFLCMMNYIVEVLEVALADGKDFEACKHLLNTVEESLPTTADLGLVELNSYAKCNIQGVDCLNNRKPVDRVLMALASECLQPDYPVTVFTQHPLPKSPNSIISLSQHWAVVHVKCLPRLLTLAKELLIPPSSSRDLTEDVSFSSKLSLSLRVLKLLVSLTKDVPVVGFDVDLLHIVSCFVDALPVLFKLESELECESSTVQSNFGGLLLNLLEEFLQFVHIAFCNGVIFQNVRTGIIASILDALDSSLWRSNRSSSSLKAPVIYCPQIVMHLLKLIRDVKNETSQMLNWKEKFDMDLPDSLSGSESCALSCHENVYLLRYYTCEEHLRIIFPLSRQWVDDLVHLVLFLHSEGVRSRLKGDRLRPTCTKSVVSDMDSVTSHEEEAIFGDLFSEASRPAGSSDGHDQPPVTTPGFSSGQNMPIIAATELLNFLKLCIFSPDWHHTIYDDACKMLHEHHIDGLLSILLCQSCVDDKTSQINCALSSQRSFGHSNVTSEGADLSVAVMNVLHQLHSGEEQVNTAEINCRDVVDDATRETLIVTALDKVDSLRRDHSKAELFKCLLGTGQNACEEVKEYFGGRCVNLLVFVDSLDKCCSETVNLKVLNFFIDLLNSGGYPGLKEDLQKKFIEIDLSSLSLWLEKRLLGCTVEAPAAVISKESSVALREATTNFFTCLISQPCEMISKDVRNWFVEAMLMCLDNAFTLYDISTAKAFFSFLVQLLSGESSMRQFLEGIVMLIEKLADREDLLQGLKFLFGFLGAVLGDYGASKNASDKVSGKLSSSSSFGIEPLVSRQISRKNPESLILPHNQETDSTNVDCDATSADEEDDDDGTSDGELASVDKDEEDDSNSERALASQDAALCVLRFAIVVIVLYILVLVDFSVIVEQEVLEAAVVNLRKAFKSGSFDLKIKAEYTNSRDLKSHLISGSLVKSLFSVSARGRLAVGEGDKVAIFDSSQLVGQPTVAPVTADKTSIKPLSRNLVRFEIVHLVFNPIVESYLAVAGYEECQVLTVNPRGEVTDRLAIELALQGAYVRHVDWVPGSQVHLLVVTNMFVKIYDLSQDNISPIHYFTLADDMIVDATLVAASMGRVCLLVLSELGFLYRLELSMEGDVGAKPLKEIIQVQDGGVQPKGLSLYFSPVLRLLFLSYQDGTTLIGRLDVDATSLTEVSAIYENEQDGKARPAGLHHWKELLVDNGVFVCFSSLKANAALAVSFGSHELFAQNMRYTSGSALPLVGITAYKSLSKDKSHCLALQDDGSLQIYSHVLVGTDAMTNLNLDKAKLGAGILNSKGHVGMNTDFPLDFFEKTICITSEVKLNGDAIKNNDSEGAKQRLQSDDGYLESPSPSGFKEKNPLNSKGAFKEEEEEEEEEEAVDVGEIFFPLVAFLEGRKEGGGGPAKTQLISRLAITVSNPNPDIVMVGIRIQVGNTSVSHIPSDITIFQRVIKLDEGMRSWYDIPFTTAESLLADEEFTISMGPTFDGSTLPRIDSLEIYGRPKDEFGWKEKMDAVLNMEAHVLGSSYGSAGLRKKCQTTQAATVHEQVKDTLRLLGVISTLPKLSSRIGVGGAASGWNLQVGQAGKAFGGPDSPEDDTNYTMAR</sequence>
<dbReference type="PANTHER" id="PTHR21725">
    <property type="entry name" value="E3 UBIQUITIN-PROTEIN LIGASE UBR4"/>
    <property type="match status" value="1"/>
</dbReference>
<feature type="region of interest" description="Disordered" evidence="1">
    <location>
        <begin position="1320"/>
        <end position="1373"/>
    </location>
</feature>
<protein>
    <submittedName>
        <fullName evidence="3">Uncharacterized protein</fullName>
    </submittedName>
</protein>
<dbReference type="GO" id="GO:0005829">
    <property type="term" value="C:cytosol"/>
    <property type="evidence" value="ECO:0007669"/>
    <property type="project" value="TreeGrafter"/>
</dbReference>
<evidence type="ECO:0000313" key="4">
    <source>
        <dbReference type="Proteomes" id="UP000652761"/>
    </source>
</evidence>
<proteinExistence type="predicted"/>
<organism evidence="3 4">
    <name type="scientific">Colocasia esculenta</name>
    <name type="common">Wild taro</name>
    <name type="synonym">Arum esculentum</name>
    <dbReference type="NCBI Taxonomy" id="4460"/>
    <lineage>
        <taxon>Eukaryota</taxon>
        <taxon>Viridiplantae</taxon>
        <taxon>Streptophyta</taxon>
        <taxon>Embryophyta</taxon>
        <taxon>Tracheophyta</taxon>
        <taxon>Spermatophyta</taxon>
        <taxon>Magnoliopsida</taxon>
        <taxon>Liliopsida</taxon>
        <taxon>Araceae</taxon>
        <taxon>Aroideae</taxon>
        <taxon>Colocasieae</taxon>
        <taxon>Colocasia</taxon>
    </lineage>
</organism>
<feature type="compositionally biased region" description="Basic and acidic residues" evidence="1">
    <location>
        <begin position="1322"/>
        <end position="1335"/>
    </location>
</feature>
<dbReference type="SUPFAM" id="SSF101908">
    <property type="entry name" value="Putative isomerase YbhE"/>
    <property type="match status" value="1"/>
</dbReference>
<feature type="signal peptide" evidence="2">
    <location>
        <begin position="1"/>
        <end position="22"/>
    </location>
</feature>
<feature type="chain" id="PRO_5032590660" evidence="2">
    <location>
        <begin position="23"/>
        <end position="1597"/>
    </location>
</feature>
<accession>A0A843UYU2</accession>